<evidence type="ECO:0000256" key="2">
    <source>
        <dbReference type="ARBA" id="ARBA00022694"/>
    </source>
</evidence>
<gene>
    <name evidence="10" type="ORF">PISL3812_01652</name>
</gene>
<feature type="domain" description="TSEN34 N-terminal" evidence="9">
    <location>
        <begin position="9"/>
        <end position="78"/>
    </location>
</feature>
<dbReference type="Proteomes" id="UP000054383">
    <property type="component" value="Unassembled WGS sequence"/>
</dbReference>
<organism evidence="10 11">
    <name type="scientific">Talaromyces islandicus</name>
    <name type="common">Penicillium islandicum</name>
    <dbReference type="NCBI Taxonomy" id="28573"/>
    <lineage>
        <taxon>Eukaryota</taxon>
        <taxon>Fungi</taxon>
        <taxon>Dikarya</taxon>
        <taxon>Ascomycota</taxon>
        <taxon>Pezizomycotina</taxon>
        <taxon>Eurotiomycetes</taxon>
        <taxon>Eurotiomycetidae</taxon>
        <taxon>Eurotiales</taxon>
        <taxon>Trichocomaceae</taxon>
        <taxon>Talaromyces</taxon>
        <taxon>Talaromyces sect. Islandici</taxon>
    </lineage>
</organism>
<dbReference type="OrthoDB" id="48041at2759"/>
<evidence type="ECO:0000256" key="7">
    <source>
        <dbReference type="SAM" id="MobiDB-lite"/>
    </source>
</evidence>
<dbReference type="GO" id="GO:0000214">
    <property type="term" value="C:tRNA-intron endonuclease complex"/>
    <property type="evidence" value="ECO:0007669"/>
    <property type="project" value="UniProtKB-UniRule"/>
</dbReference>
<feature type="active site" evidence="6">
    <location>
        <position position="241"/>
    </location>
</feature>
<dbReference type="PIRSF" id="PIRSF017250">
    <property type="entry name" value="tRNA_splic_SEN34"/>
    <property type="match status" value="1"/>
</dbReference>
<dbReference type="InterPro" id="IPR006677">
    <property type="entry name" value="tRNA_intron_Endonuc_cat-like"/>
</dbReference>
<dbReference type="PANTHER" id="PTHR13070:SF0">
    <property type="entry name" value="TRNA-SPLICING ENDONUCLEASE SUBUNIT SEN34"/>
    <property type="match status" value="1"/>
</dbReference>
<evidence type="ECO:0000256" key="5">
    <source>
        <dbReference type="PIRNR" id="PIRNR017250"/>
    </source>
</evidence>
<feature type="active site" evidence="6">
    <location>
        <position position="272"/>
    </location>
</feature>
<dbReference type="GO" id="GO:0003676">
    <property type="term" value="F:nucleic acid binding"/>
    <property type="evidence" value="ECO:0007669"/>
    <property type="project" value="InterPro"/>
</dbReference>
<dbReference type="AlphaFoldDB" id="A0A0U1LMP4"/>
<dbReference type="InterPro" id="IPR036167">
    <property type="entry name" value="tRNA_intron_Endo_cat-like_sf"/>
</dbReference>
<dbReference type="SUPFAM" id="SSF53032">
    <property type="entry name" value="tRNA-intron endonuclease catalytic domain-like"/>
    <property type="match status" value="1"/>
</dbReference>
<dbReference type="InterPro" id="IPR011856">
    <property type="entry name" value="tRNA_endonuc-like_dom_sf"/>
</dbReference>
<dbReference type="Pfam" id="PF01974">
    <property type="entry name" value="tRNA_int_endo"/>
    <property type="match status" value="1"/>
</dbReference>
<dbReference type="NCBIfam" id="TIGR00324">
    <property type="entry name" value="endA"/>
    <property type="match status" value="1"/>
</dbReference>
<dbReference type="GO" id="GO:0000213">
    <property type="term" value="F:tRNA-intron lyase activity"/>
    <property type="evidence" value="ECO:0007669"/>
    <property type="project" value="UniProtKB-UniRule"/>
</dbReference>
<evidence type="ECO:0000256" key="1">
    <source>
        <dbReference type="ARBA" id="ARBA00008078"/>
    </source>
</evidence>
<dbReference type="Gene3D" id="3.40.1350.10">
    <property type="match status" value="1"/>
</dbReference>
<dbReference type="STRING" id="28573.A0A0U1LMP4"/>
<name>A0A0U1LMP4_TALIS</name>
<evidence type="ECO:0000313" key="10">
    <source>
        <dbReference type="EMBL" id="CRG84356.1"/>
    </source>
</evidence>
<evidence type="ECO:0000256" key="4">
    <source>
        <dbReference type="ARBA" id="ARBA00059865"/>
    </source>
</evidence>
<sequence length="301" mass="33175">MDSAPDLPISISFITGRYLLYSADAVTYLRREHNVCGVFMGTLPHVPQQNVFLGLPLLLMPEEARILVEKGVARIVDDAKFHDHGMRMLIEADKRRYVQGLDKQGSEISQFLAEKKETQREKALKNAAQRKNAKAKTTEAGDSQKTQIGNDQDDNESLFGTDSRSVTTSSSSSTVQMSITPATTFPLLPQSAPEEYTMALPEVPSSYPIYAHLHSRGYFLSPGLRFGCQYVAYPGDSLRFHSHFLVVGAEWDQEIDLMDIVSGGRLGTGVKKGYLFGGAEPSDSAGEESKVRAFSVEWAGM</sequence>
<dbReference type="EC" id="4.6.1.16" evidence="5"/>
<dbReference type="PANTHER" id="PTHR13070">
    <property type="entry name" value="TRNA-SPLICING ENDONUCLEASE SUBUNIT SEN34-RELATED"/>
    <property type="match status" value="1"/>
</dbReference>
<comment type="function">
    <text evidence="4">Constitutes one of the two catalytic subunit of the tRNA-splicing endonuclease complex, a complex responsible for identification and cleavage of the splice sites in pre-tRNA. It cleaves pre-tRNA at the 5'- and 3'-splice sites to release the intron. The products are an intron and two tRNA half-molecules bearing 2',3'-cyclic phosphate and 5'-OH termini. There are no conserved sequences at the splice sites, but the intron is invariably located at the same site in the gene, placing the splice sites an invariant distance from the constant structural features of the tRNA body. It probably carries the active site for 3'-splice site cleavage.</text>
</comment>
<keyword evidence="3 5" id="KW-0456">Lyase</keyword>
<comment type="similarity">
    <text evidence="1 5">Belongs to the tRNA-intron endonuclease family.</text>
</comment>
<feature type="compositionally biased region" description="Polar residues" evidence="7">
    <location>
        <begin position="140"/>
        <end position="150"/>
    </location>
</feature>
<dbReference type="EMBL" id="CVMT01000001">
    <property type="protein sequence ID" value="CRG84356.1"/>
    <property type="molecule type" value="Genomic_DNA"/>
</dbReference>
<reference evidence="10 11" key="1">
    <citation type="submission" date="2015-04" db="EMBL/GenBank/DDBJ databases">
        <authorList>
            <person name="Syromyatnikov M.Y."/>
            <person name="Popov V.N."/>
        </authorList>
    </citation>
    <scope>NUCLEOTIDE SEQUENCE [LARGE SCALE GENOMIC DNA]</scope>
    <source>
        <strain evidence="10">WF-38-12</strain>
    </source>
</reference>
<dbReference type="CDD" id="cd22363">
    <property type="entry name" value="tRNA-intron_lyase_C"/>
    <property type="match status" value="1"/>
</dbReference>
<evidence type="ECO:0000256" key="3">
    <source>
        <dbReference type="ARBA" id="ARBA00023239"/>
    </source>
</evidence>
<dbReference type="InterPro" id="IPR059049">
    <property type="entry name" value="TSEN34_N"/>
</dbReference>
<dbReference type="GO" id="GO:0000379">
    <property type="term" value="P:tRNA-type intron splice site recognition and cleavage"/>
    <property type="evidence" value="ECO:0007669"/>
    <property type="project" value="UniProtKB-UniRule"/>
</dbReference>
<dbReference type="Pfam" id="PF26577">
    <property type="entry name" value="TSEN34_N"/>
    <property type="match status" value="1"/>
</dbReference>
<proteinExistence type="inferred from homology"/>
<evidence type="ECO:0000259" key="8">
    <source>
        <dbReference type="Pfam" id="PF01974"/>
    </source>
</evidence>
<feature type="domain" description="tRNA intron endonuclease catalytic" evidence="8">
    <location>
        <begin position="206"/>
        <end position="276"/>
    </location>
</feature>
<feature type="region of interest" description="Disordered" evidence="7">
    <location>
        <begin position="123"/>
        <end position="175"/>
    </location>
</feature>
<evidence type="ECO:0000259" key="9">
    <source>
        <dbReference type="Pfam" id="PF26577"/>
    </source>
</evidence>
<keyword evidence="11" id="KW-1185">Reference proteome</keyword>
<dbReference type="FunFam" id="3.40.1350.10:FF:000008">
    <property type="entry name" value="tRNA-splicing endonuclease subunit Sen34"/>
    <property type="match status" value="1"/>
</dbReference>
<dbReference type="InterPro" id="IPR006676">
    <property type="entry name" value="tRNA_splic"/>
</dbReference>
<evidence type="ECO:0000256" key="6">
    <source>
        <dbReference type="PIRSR" id="PIRSR017250-50"/>
    </source>
</evidence>
<evidence type="ECO:0000313" key="11">
    <source>
        <dbReference type="Proteomes" id="UP000054383"/>
    </source>
</evidence>
<dbReference type="OMA" id="RTFSLEW"/>
<feature type="compositionally biased region" description="Low complexity" evidence="7">
    <location>
        <begin position="161"/>
        <end position="175"/>
    </location>
</feature>
<accession>A0A0U1LMP4</accession>
<keyword evidence="2 5" id="KW-0819">tRNA processing</keyword>
<feature type="active site" evidence="6">
    <location>
        <position position="233"/>
    </location>
</feature>
<protein>
    <recommendedName>
        <fullName evidence="5">tRNA-splicing endonuclease subunit Sen34</fullName>
        <ecNumber evidence="5">4.6.1.16</ecNumber>
    </recommendedName>
</protein>
<dbReference type="InterPro" id="IPR016690">
    <property type="entry name" value="TSEN34"/>
</dbReference>